<keyword evidence="2" id="KW-1185">Reference proteome</keyword>
<organism evidence="1 2">
    <name type="scientific">Fusarium venenatum</name>
    <dbReference type="NCBI Taxonomy" id="56646"/>
    <lineage>
        <taxon>Eukaryota</taxon>
        <taxon>Fungi</taxon>
        <taxon>Dikarya</taxon>
        <taxon>Ascomycota</taxon>
        <taxon>Pezizomycotina</taxon>
        <taxon>Sordariomycetes</taxon>
        <taxon>Hypocreomycetidae</taxon>
        <taxon>Hypocreales</taxon>
        <taxon>Nectriaceae</taxon>
        <taxon>Fusarium</taxon>
    </lineage>
</organism>
<accession>A0A2L2TBI7</accession>
<sequence>MSSDPTADAIVSQEDAMTFEGTQIFENWNSGIKSVFLPCEPDKKALFQMAVPVGELKYDRPLDARQRYAEVTRQNKPKKRIYANAWLEVQLQDLPHPCGLKRIWRDGLGHLISGEHVRYKDGITDVEAITRACINWDQAERNRCRNYNSQLIVTLARLQIIEFAKAGTSENPKVPADLKVNRRLMLCRLISDDIHKLVTSWNNLAESLEKLDLGRPYQIM</sequence>
<proteinExistence type="predicted"/>
<name>A0A2L2TBI7_9HYPO</name>
<dbReference type="Proteomes" id="UP000245910">
    <property type="component" value="Chromosome III"/>
</dbReference>
<reference evidence="2" key="1">
    <citation type="submission" date="2014-10" db="EMBL/GenBank/DDBJ databases">
        <authorList>
            <person name="King R."/>
        </authorList>
    </citation>
    <scope>NUCLEOTIDE SEQUENCE [LARGE SCALE GENOMIC DNA]</scope>
    <source>
        <strain evidence="2">A3/5</strain>
    </source>
</reference>
<evidence type="ECO:0000313" key="1">
    <source>
        <dbReference type="EMBL" id="CEI68332.1"/>
    </source>
</evidence>
<protein>
    <submittedName>
        <fullName evidence="1">Uncharacterized protein</fullName>
    </submittedName>
</protein>
<evidence type="ECO:0000313" key="2">
    <source>
        <dbReference type="Proteomes" id="UP000245910"/>
    </source>
</evidence>
<dbReference type="EMBL" id="LN649231">
    <property type="protein sequence ID" value="CEI68332.1"/>
    <property type="molecule type" value="Genomic_DNA"/>
</dbReference>
<dbReference type="AlphaFoldDB" id="A0A2L2TBI7"/>